<keyword evidence="3" id="KW-1185">Reference proteome</keyword>
<feature type="region of interest" description="Disordered" evidence="1">
    <location>
        <begin position="325"/>
        <end position="355"/>
    </location>
</feature>
<reference evidence="2 3" key="1">
    <citation type="journal article" date="2019" name="Int. J. Syst. Evol. Microbiol.">
        <title>The Global Catalogue of Microorganisms (GCM) 10K type strain sequencing project: providing services to taxonomists for standard genome sequencing and annotation.</title>
        <authorList>
            <consortium name="The Broad Institute Genomics Platform"/>
            <consortium name="The Broad Institute Genome Sequencing Center for Infectious Disease"/>
            <person name="Wu L."/>
            <person name="Ma J."/>
        </authorList>
    </citation>
    <scope>NUCLEOTIDE SEQUENCE [LARGE SCALE GENOMIC DNA]</scope>
    <source>
        <strain evidence="2 3">JCM 13250</strain>
    </source>
</reference>
<evidence type="ECO:0000256" key="1">
    <source>
        <dbReference type="SAM" id="MobiDB-lite"/>
    </source>
</evidence>
<proteinExistence type="predicted"/>
<dbReference type="EMBL" id="BAAALT010000136">
    <property type="protein sequence ID" value="GAA1815565.1"/>
    <property type="molecule type" value="Genomic_DNA"/>
</dbReference>
<comment type="caution">
    <text evidence="2">The sequence shown here is derived from an EMBL/GenBank/DDBJ whole genome shotgun (WGS) entry which is preliminary data.</text>
</comment>
<organism evidence="2 3">
    <name type="scientific">Luedemannella flava</name>
    <dbReference type="NCBI Taxonomy" id="349316"/>
    <lineage>
        <taxon>Bacteria</taxon>
        <taxon>Bacillati</taxon>
        <taxon>Actinomycetota</taxon>
        <taxon>Actinomycetes</taxon>
        <taxon>Micromonosporales</taxon>
        <taxon>Micromonosporaceae</taxon>
        <taxon>Luedemannella</taxon>
    </lineage>
</organism>
<evidence type="ECO:0000313" key="3">
    <source>
        <dbReference type="Proteomes" id="UP001500218"/>
    </source>
</evidence>
<evidence type="ECO:0000313" key="2">
    <source>
        <dbReference type="EMBL" id="GAA1815565.1"/>
    </source>
</evidence>
<protein>
    <submittedName>
        <fullName evidence="2">Uncharacterized protein</fullName>
    </submittedName>
</protein>
<dbReference type="Proteomes" id="UP001500218">
    <property type="component" value="Unassembled WGS sequence"/>
</dbReference>
<name>A0ABN2M9H0_9ACTN</name>
<accession>A0ABN2M9H0</accession>
<sequence>MDVMHDQSRFGPEFVAAHRAAHGKRTPEQRQLTYDIAVDAAFESWRRWYDEQFAHLPAPQADELVRRLWQDEHFWPVTFELAAGAAIRSAGYTARYEKDYDGLTPDWSALTPEGELAFFVEVHTDQPSRETYGRIRAWKALERRIAGIPVNVVLALQGNGHVAPRPPDAGTAKKVAREIHARLLGSPTTTRIQACGYTFVVLADRLGPLPSENGLCAQFAAPSGVAGAVDAGRLVQAVDDKVSKYAKLAVRHDVPLIVAVGAHRFTRVDLSDLDDLLEGVATISFQFSPGDTFLGTKSVNLARPAQWKMPADLAGLLWLHNQPPFGATARPNPEGHRSMPPLLAGLTDAQPSTQQ</sequence>
<gene>
    <name evidence="2" type="ORF">GCM10009682_40600</name>
</gene>